<comment type="caution">
    <text evidence="9">The sequence shown here is derived from an EMBL/GenBank/DDBJ whole genome shotgun (WGS) entry which is preliminary data.</text>
</comment>
<feature type="transmembrane region" description="Helical" evidence="7">
    <location>
        <begin position="141"/>
        <end position="159"/>
    </location>
</feature>
<evidence type="ECO:0000256" key="6">
    <source>
        <dbReference type="ARBA" id="ARBA00023136"/>
    </source>
</evidence>
<keyword evidence="5 7" id="KW-1133">Transmembrane helix</keyword>
<dbReference type="CDD" id="cd06173">
    <property type="entry name" value="MFS_MefA_like"/>
    <property type="match status" value="1"/>
</dbReference>
<evidence type="ECO:0000256" key="5">
    <source>
        <dbReference type="ARBA" id="ARBA00022989"/>
    </source>
</evidence>
<reference evidence="9 10" key="1">
    <citation type="submission" date="2023-07" db="EMBL/GenBank/DDBJ databases">
        <title>Genomic Encyclopedia of Type Strains, Phase IV (KMG-IV): sequencing the most valuable type-strain genomes for metagenomic binning, comparative biology and taxonomic classification.</title>
        <authorList>
            <person name="Goeker M."/>
        </authorList>
    </citation>
    <scope>NUCLEOTIDE SEQUENCE [LARGE SCALE GENOMIC DNA]</scope>
    <source>
        <strain evidence="9 10">DSM 4006</strain>
    </source>
</reference>
<evidence type="ECO:0000256" key="4">
    <source>
        <dbReference type="ARBA" id="ARBA00022692"/>
    </source>
</evidence>
<keyword evidence="4 7" id="KW-0812">Transmembrane</keyword>
<dbReference type="InterPro" id="IPR036259">
    <property type="entry name" value="MFS_trans_sf"/>
</dbReference>
<evidence type="ECO:0000256" key="3">
    <source>
        <dbReference type="ARBA" id="ARBA00022475"/>
    </source>
</evidence>
<keyword evidence="2" id="KW-0813">Transport</keyword>
<dbReference type="PANTHER" id="PTHR43266">
    <property type="entry name" value="MACROLIDE-EFFLUX PROTEIN"/>
    <property type="match status" value="1"/>
</dbReference>
<feature type="transmembrane region" description="Helical" evidence="7">
    <location>
        <begin position="260"/>
        <end position="281"/>
    </location>
</feature>
<dbReference type="SUPFAM" id="SSF103473">
    <property type="entry name" value="MFS general substrate transporter"/>
    <property type="match status" value="1"/>
</dbReference>
<feature type="domain" description="Major facilitator superfamily (MFS) profile" evidence="8">
    <location>
        <begin position="215"/>
        <end position="417"/>
    </location>
</feature>
<feature type="transmembrane region" description="Helical" evidence="7">
    <location>
        <begin position="101"/>
        <end position="120"/>
    </location>
</feature>
<evidence type="ECO:0000313" key="9">
    <source>
        <dbReference type="EMBL" id="MDQ0188514.1"/>
    </source>
</evidence>
<feature type="transmembrane region" description="Helical" evidence="7">
    <location>
        <begin position="380"/>
        <end position="398"/>
    </location>
</feature>
<evidence type="ECO:0000256" key="7">
    <source>
        <dbReference type="SAM" id="Phobius"/>
    </source>
</evidence>
<dbReference type="Gene3D" id="1.20.1250.20">
    <property type="entry name" value="MFS general substrate transporter like domains"/>
    <property type="match status" value="2"/>
</dbReference>
<keyword evidence="10" id="KW-1185">Reference proteome</keyword>
<proteinExistence type="predicted"/>
<evidence type="ECO:0000259" key="8">
    <source>
        <dbReference type="PROSITE" id="PS50850"/>
    </source>
</evidence>
<feature type="transmembrane region" description="Helical" evidence="7">
    <location>
        <begin position="165"/>
        <end position="184"/>
    </location>
</feature>
<accession>A0ABT9XDY7</accession>
<dbReference type="EMBL" id="JAUSTP010000001">
    <property type="protein sequence ID" value="MDQ0188514.1"/>
    <property type="molecule type" value="Genomic_DNA"/>
</dbReference>
<dbReference type="PROSITE" id="PS50850">
    <property type="entry name" value="MFS"/>
    <property type="match status" value="1"/>
</dbReference>
<protein>
    <submittedName>
        <fullName evidence="9">MFS family permease</fullName>
    </submittedName>
</protein>
<dbReference type="InterPro" id="IPR011701">
    <property type="entry name" value="MFS"/>
</dbReference>
<sequence>MLPRTVNQRWAIPILVSGIGISSIGDFIYLVAINVFILERTHTAAAVAGIWVVARVAALVVGPWAGSVTDRVPLRGQLAAIEGCRAVLLGVLPLLTQLGAIYADLFLLGAFSTCFQNAFLPYQTALIPASSQKRVNSITSTLQYSAFLTGPAIAGALLLHNHASVPLWLDALSFLGSAMSFFLLPSVGHNQRDAAASTKHKLSWRVIRSDFREAAAFLYEHRVFLTVYVFRVLLTVFALTADSQEVVFAQKALHLGQFGYGMMVTAAGVGFVSGSVLLTFFAKRVRTYHLIGIGGLLSAAGYACYAFAHNFWTAVAGLVILGIFGSGANVGWTTYQQRTVPVSIMGRLNNVVGPPQQVLGIAFLLLGGVIATQFGVRALMIGMTIPMCLAAAAILCVLPQQSRDAQGVTRTKHTHSQ</sequence>
<dbReference type="RefSeq" id="WP_274455914.1">
    <property type="nucleotide sequence ID" value="NZ_CP067097.1"/>
</dbReference>
<keyword evidence="3" id="KW-1003">Cell membrane</keyword>
<feature type="transmembrane region" description="Helical" evidence="7">
    <location>
        <begin position="222"/>
        <end position="240"/>
    </location>
</feature>
<evidence type="ECO:0000256" key="2">
    <source>
        <dbReference type="ARBA" id="ARBA00022448"/>
    </source>
</evidence>
<feature type="transmembrane region" description="Helical" evidence="7">
    <location>
        <begin position="288"/>
        <end position="308"/>
    </location>
</feature>
<dbReference type="PANTHER" id="PTHR43266:SF2">
    <property type="entry name" value="MAJOR FACILITATOR SUPERFAMILY (MFS) PROFILE DOMAIN-CONTAINING PROTEIN"/>
    <property type="match status" value="1"/>
</dbReference>
<dbReference type="InterPro" id="IPR020846">
    <property type="entry name" value="MFS_dom"/>
</dbReference>
<evidence type="ECO:0000256" key="1">
    <source>
        <dbReference type="ARBA" id="ARBA00004651"/>
    </source>
</evidence>
<gene>
    <name evidence="9" type="ORF">J2S03_000318</name>
</gene>
<keyword evidence="6 7" id="KW-0472">Membrane</keyword>
<feature type="transmembrane region" description="Helical" evidence="7">
    <location>
        <begin position="314"/>
        <end position="335"/>
    </location>
</feature>
<dbReference type="Pfam" id="PF07690">
    <property type="entry name" value="MFS_1"/>
    <property type="match status" value="2"/>
</dbReference>
<evidence type="ECO:0000313" key="10">
    <source>
        <dbReference type="Proteomes" id="UP001232973"/>
    </source>
</evidence>
<feature type="transmembrane region" description="Helical" evidence="7">
    <location>
        <begin position="356"/>
        <end position="374"/>
    </location>
</feature>
<feature type="transmembrane region" description="Helical" evidence="7">
    <location>
        <begin position="12"/>
        <end position="38"/>
    </location>
</feature>
<dbReference type="Proteomes" id="UP001232973">
    <property type="component" value="Unassembled WGS sequence"/>
</dbReference>
<name>A0ABT9XDY7_9BACL</name>
<comment type="subcellular location">
    <subcellularLocation>
        <location evidence="1">Cell membrane</location>
        <topology evidence="1">Multi-pass membrane protein</topology>
    </subcellularLocation>
</comment>
<organism evidence="9 10">
    <name type="scientific">Alicyclobacillus cycloheptanicus</name>
    <dbReference type="NCBI Taxonomy" id="1457"/>
    <lineage>
        <taxon>Bacteria</taxon>
        <taxon>Bacillati</taxon>
        <taxon>Bacillota</taxon>
        <taxon>Bacilli</taxon>
        <taxon>Bacillales</taxon>
        <taxon>Alicyclobacillaceae</taxon>
        <taxon>Alicyclobacillus</taxon>
    </lineage>
</organism>
<feature type="transmembrane region" description="Helical" evidence="7">
    <location>
        <begin position="44"/>
        <end position="66"/>
    </location>
</feature>